<feature type="region of interest" description="Disordered" evidence="1">
    <location>
        <begin position="1"/>
        <end position="30"/>
    </location>
</feature>
<comment type="caution">
    <text evidence="2">The sequence shown here is derived from an EMBL/GenBank/DDBJ whole genome shotgun (WGS) entry which is preliminary data.</text>
</comment>
<name>A0AAQ4ELG5_AMBAM</name>
<dbReference type="AlphaFoldDB" id="A0AAQ4ELG5"/>
<sequence length="103" mass="11177">MQRTLTITNTLLSRPLCSPSMPPTTPQPVPQRNSAVIWRFANTPTSGLGPYNEGLTPRLHPPQSSVRQTKTTNPPPTDTPWKSSAVLGLTAAAVVNRRPTTFC</sequence>
<reference evidence="2 3" key="1">
    <citation type="journal article" date="2023" name="Arcadia Sci">
        <title>De novo assembly of a long-read Amblyomma americanum tick genome.</title>
        <authorList>
            <person name="Chou S."/>
            <person name="Poskanzer K.E."/>
            <person name="Rollins M."/>
            <person name="Thuy-Boun P.S."/>
        </authorList>
    </citation>
    <scope>NUCLEOTIDE SEQUENCE [LARGE SCALE GENOMIC DNA]</scope>
    <source>
        <strain evidence="2">F_SG_1</strain>
        <tissue evidence="2">Salivary glands</tissue>
    </source>
</reference>
<feature type="compositionally biased region" description="Polar residues" evidence="1">
    <location>
        <begin position="1"/>
        <end position="12"/>
    </location>
</feature>
<dbReference type="Proteomes" id="UP001321473">
    <property type="component" value="Unassembled WGS sequence"/>
</dbReference>
<evidence type="ECO:0000313" key="3">
    <source>
        <dbReference type="Proteomes" id="UP001321473"/>
    </source>
</evidence>
<protein>
    <submittedName>
        <fullName evidence="2">Uncharacterized protein</fullName>
    </submittedName>
</protein>
<gene>
    <name evidence="2" type="ORF">V5799_031226</name>
</gene>
<evidence type="ECO:0000256" key="1">
    <source>
        <dbReference type="SAM" id="MobiDB-lite"/>
    </source>
</evidence>
<feature type="region of interest" description="Disordered" evidence="1">
    <location>
        <begin position="46"/>
        <end position="83"/>
    </location>
</feature>
<organism evidence="2 3">
    <name type="scientific">Amblyomma americanum</name>
    <name type="common">Lone star tick</name>
    <dbReference type="NCBI Taxonomy" id="6943"/>
    <lineage>
        <taxon>Eukaryota</taxon>
        <taxon>Metazoa</taxon>
        <taxon>Ecdysozoa</taxon>
        <taxon>Arthropoda</taxon>
        <taxon>Chelicerata</taxon>
        <taxon>Arachnida</taxon>
        <taxon>Acari</taxon>
        <taxon>Parasitiformes</taxon>
        <taxon>Ixodida</taxon>
        <taxon>Ixodoidea</taxon>
        <taxon>Ixodidae</taxon>
        <taxon>Amblyomminae</taxon>
        <taxon>Amblyomma</taxon>
    </lineage>
</organism>
<accession>A0AAQ4ELG5</accession>
<keyword evidence="3" id="KW-1185">Reference proteome</keyword>
<proteinExistence type="predicted"/>
<feature type="compositionally biased region" description="Pro residues" evidence="1">
    <location>
        <begin position="20"/>
        <end position="29"/>
    </location>
</feature>
<dbReference type="EMBL" id="JARKHS020014159">
    <property type="protein sequence ID" value="KAK8775428.1"/>
    <property type="molecule type" value="Genomic_DNA"/>
</dbReference>
<evidence type="ECO:0000313" key="2">
    <source>
        <dbReference type="EMBL" id="KAK8775428.1"/>
    </source>
</evidence>